<evidence type="ECO:0000256" key="1">
    <source>
        <dbReference type="SAM" id="MobiDB-lite"/>
    </source>
</evidence>
<feature type="compositionally biased region" description="Basic and acidic residues" evidence="1">
    <location>
        <begin position="27"/>
        <end position="41"/>
    </location>
</feature>
<name>A0ABM9MLV2_9LACO</name>
<sequence length="68" mass="8471">MYEEYEDIYLDKHQRMQIRAKKSSAVNRREIKTSRQSDEQKQRRRNRMKRDLKHGGVDYSQHMSWLNE</sequence>
<accession>A0ABM9MLV2</accession>
<gene>
    <name evidence="2" type="ORF">R54839_PPFHFPJH_00163</name>
</gene>
<keyword evidence="3" id="KW-1185">Reference proteome</keyword>
<reference evidence="2 3" key="1">
    <citation type="submission" date="2023-10" db="EMBL/GenBank/DDBJ databases">
        <authorList>
            <person name="Botero Cardona J."/>
        </authorList>
    </citation>
    <scope>NUCLEOTIDE SEQUENCE [LARGE SCALE GENOMIC DNA]</scope>
    <source>
        <strain evidence="2 3">R-54839</strain>
    </source>
</reference>
<comment type="caution">
    <text evidence="2">The sequence shown here is derived from an EMBL/GenBank/DDBJ whole genome shotgun (WGS) entry which is preliminary data.</text>
</comment>
<feature type="region of interest" description="Disordered" evidence="1">
    <location>
        <begin position="18"/>
        <end position="68"/>
    </location>
</feature>
<evidence type="ECO:0000313" key="2">
    <source>
        <dbReference type="EMBL" id="CAK1225309.1"/>
    </source>
</evidence>
<dbReference type="EMBL" id="CAUZLR010000001">
    <property type="protein sequence ID" value="CAK1225309.1"/>
    <property type="molecule type" value="Genomic_DNA"/>
</dbReference>
<dbReference type="RefSeq" id="WP_338345797.1">
    <property type="nucleotide sequence ID" value="NZ_CAUZLR010000001.1"/>
</dbReference>
<proteinExistence type="predicted"/>
<evidence type="ECO:0000313" key="3">
    <source>
        <dbReference type="Proteomes" id="UP001314261"/>
    </source>
</evidence>
<protein>
    <submittedName>
        <fullName evidence="2">Uncharacterized protein</fullName>
    </submittedName>
</protein>
<feature type="compositionally biased region" description="Basic residues" evidence="1">
    <location>
        <begin position="42"/>
        <end position="52"/>
    </location>
</feature>
<organism evidence="2 3">
    <name type="scientific">Fructobacillus fructosus</name>
    <dbReference type="NCBI Taxonomy" id="1631"/>
    <lineage>
        <taxon>Bacteria</taxon>
        <taxon>Bacillati</taxon>
        <taxon>Bacillota</taxon>
        <taxon>Bacilli</taxon>
        <taxon>Lactobacillales</taxon>
        <taxon>Lactobacillaceae</taxon>
        <taxon>Fructobacillus</taxon>
    </lineage>
</organism>
<dbReference type="Proteomes" id="UP001314261">
    <property type="component" value="Unassembled WGS sequence"/>
</dbReference>